<evidence type="ECO:0000256" key="4">
    <source>
        <dbReference type="ARBA" id="ARBA00022771"/>
    </source>
</evidence>
<dbReference type="RefSeq" id="WP_004333839.1">
    <property type="nucleotide sequence ID" value="NZ_AMXE01000006.1"/>
</dbReference>
<dbReference type="CDD" id="cd10747">
    <property type="entry name" value="DnaJ_C"/>
    <property type="match status" value="1"/>
</dbReference>
<dbReference type="OrthoDB" id="9779889at2"/>
<feature type="domain" description="CR-type" evidence="11">
    <location>
        <begin position="114"/>
        <end position="188"/>
    </location>
</feature>
<dbReference type="InterPro" id="IPR001623">
    <property type="entry name" value="DnaJ_domain"/>
</dbReference>
<feature type="zinc finger region" description="CR-type" evidence="8">
    <location>
        <begin position="114"/>
        <end position="188"/>
    </location>
</feature>
<dbReference type="InterPro" id="IPR002939">
    <property type="entry name" value="DnaJ_C"/>
</dbReference>
<dbReference type="CDD" id="cd06257">
    <property type="entry name" value="DnaJ"/>
    <property type="match status" value="1"/>
</dbReference>
<evidence type="ECO:0000259" key="10">
    <source>
        <dbReference type="PROSITE" id="PS50076"/>
    </source>
</evidence>
<dbReference type="PANTHER" id="PTHR43096:SF52">
    <property type="entry name" value="DNAJ HOMOLOG 1, MITOCHONDRIAL-RELATED"/>
    <property type="match status" value="1"/>
</dbReference>
<evidence type="ECO:0000256" key="9">
    <source>
        <dbReference type="SAM" id="MobiDB-lite"/>
    </source>
</evidence>
<gene>
    <name evidence="12" type="ORF">C666_03505</name>
</gene>
<dbReference type="eggNOG" id="COG0484">
    <property type="taxonomic scope" value="Bacteria"/>
</dbReference>
<dbReference type="InterPro" id="IPR001305">
    <property type="entry name" value="HSP_DnaJ_Cys-rich_dom"/>
</dbReference>
<evidence type="ECO:0000256" key="3">
    <source>
        <dbReference type="ARBA" id="ARBA00022737"/>
    </source>
</evidence>
<keyword evidence="13" id="KW-1185">Reference proteome</keyword>
<dbReference type="PANTHER" id="PTHR43096">
    <property type="entry name" value="DNAJ HOMOLOG 1, MITOCHONDRIAL-RELATED"/>
    <property type="match status" value="1"/>
</dbReference>
<organism evidence="12 13">
    <name type="scientific">Thauera linaloolentis (strain DSM 12138 / JCM 21573 / CCUG 41526 / CIP 105981 / IAM 15112 / NBRC 102519 / 47Lol)</name>
    <dbReference type="NCBI Taxonomy" id="1123367"/>
    <lineage>
        <taxon>Bacteria</taxon>
        <taxon>Pseudomonadati</taxon>
        <taxon>Pseudomonadota</taxon>
        <taxon>Betaproteobacteria</taxon>
        <taxon>Rhodocyclales</taxon>
        <taxon>Zoogloeaceae</taxon>
        <taxon>Thauera</taxon>
    </lineage>
</organism>
<proteinExistence type="predicted"/>
<keyword evidence="4 8" id="KW-0863">Zinc-finger</keyword>
<dbReference type="GO" id="GO:0042026">
    <property type="term" value="P:protein refolding"/>
    <property type="evidence" value="ECO:0007669"/>
    <property type="project" value="TreeGrafter"/>
</dbReference>
<evidence type="ECO:0000313" key="12">
    <source>
        <dbReference type="EMBL" id="ENO90098.1"/>
    </source>
</evidence>
<dbReference type="InterPro" id="IPR008971">
    <property type="entry name" value="HSP40/DnaJ_pept-bd"/>
</dbReference>
<protein>
    <submittedName>
        <fullName evidence="12">Heat shock protein DnaJ</fullName>
    </submittedName>
</protein>
<evidence type="ECO:0000256" key="7">
    <source>
        <dbReference type="ARBA" id="ARBA00023186"/>
    </source>
</evidence>
<dbReference type="STRING" id="1123367.GCA_000621305_00183"/>
<evidence type="ECO:0000256" key="6">
    <source>
        <dbReference type="ARBA" id="ARBA00023016"/>
    </source>
</evidence>
<dbReference type="GO" id="GO:0008270">
    <property type="term" value="F:zinc ion binding"/>
    <property type="evidence" value="ECO:0007669"/>
    <property type="project" value="UniProtKB-KW"/>
</dbReference>
<dbReference type="SMART" id="SM00271">
    <property type="entry name" value="DnaJ"/>
    <property type="match status" value="1"/>
</dbReference>
<evidence type="ECO:0000259" key="11">
    <source>
        <dbReference type="PROSITE" id="PS51188"/>
    </source>
</evidence>
<dbReference type="GO" id="GO:0051082">
    <property type="term" value="F:unfolded protein binding"/>
    <property type="evidence" value="ECO:0007669"/>
    <property type="project" value="InterPro"/>
</dbReference>
<keyword evidence="2 8" id="KW-0479">Metal-binding</keyword>
<feature type="domain" description="J" evidence="10">
    <location>
        <begin position="3"/>
        <end position="59"/>
    </location>
</feature>
<dbReference type="SUPFAM" id="SSF49493">
    <property type="entry name" value="HSP40/DnaJ peptide-binding domain"/>
    <property type="match status" value="2"/>
</dbReference>
<dbReference type="GO" id="GO:0005737">
    <property type="term" value="C:cytoplasm"/>
    <property type="evidence" value="ECO:0007669"/>
    <property type="project" value="TreeGrafter"/>
</dbReference>
<dbReference type="SUPFAM" id="SSF57938">
    <property type="entry name" value="DnaJ/Hsp40 cysteine-rich domain"/>
    <property type="match status" value="1"/>
</dbReference>
<dbReference type="Pfam" id="PF01556">
    <property type="entry name" value="DnaJ_C"/>
    <property type="match status" value="1"/>
</dbReference>
<dbReference type="Gene3D" id="1.10.287.110">
    <property type="entry name" value="DnaJ domain"/>
    <property type="match status" value="1"/>
</dbReference>
<dbReference type="GO" id="GO:0006260">
    <property type="term" value="P:DNA replication"/>
    <property type="evidence" value="ECO:0007669"/>
    <property type="project" value="UniProtKB-KW"/>
</dbReference>
<dbReference type="EMBL" id="AMXE01000006">
    <property type="protein sequence ID" value="ENO90098.1"/>
    <property type="molecule type" value="Genomic_DNA"/>
</dbReference>
<evidence type="ECO:0000256" key="5">
    <source>
        <dbReference type="ARBA" id="ARBA00022833"/>
    </source>
</evidence>
<dbReference type="InterPro" id="IPR036869">
    <property type="entry name" value="J_dom_sf"/>
</dbReference>
<comment type="caution">
    <text evidence="12">The sequence shown here is derived from an EMBL/GenBank/DDBJ whole genome shotgun (WGS) entry which is preliminary data.</text>
</comment>
<dbReference type="AlphaFoldDB" id="N6Z6V0"/>
<keyword evidence="6 12" id="KW-0346">Stress response</keyword>
<name>N6Z6V0_THAL4</name>
<keyword evidence="5 8" id="KW-0862">Zinc</keyword>
<dbReference type="SUPFAM" id="SSF46565">
    <property type="entry name" value="Chaperone J-domain"/>
    <property type="match status" value="1"/>
</dbReference>
<dbReference type="Pfam" id="PF00226">
    <property type="entry name" value="DnaJ"/>
    <property type="match status" value="1"/>
</dbReference>
<dbReference type="Gene3D" id="2.10.230.10">
    <property type="entry name" value="Heat shock protein DnaJ, cysteine-rich domain"/>
    <property type="match status" value="1"/>
</dbReference>
<accession>N6Z6V0</accession>
<dbReference type="PRINTS" id="PR00625">
    <property type="entry name" value="JDOMAIN"/>
</dbReference>
<dbReference type="GO" id="GO:0031072">
    <property type="term" value="F:heat shock protein binding"/>
    <property type="evidence" value="ECO:0007669"/>
    <property type="project" value="InterPro"/>
</dbReference>
<evidence type="ECO:0000313" key="13">
    <source>
        <dbReference type="Proteomes" id="UP000013232"/>
    </source>
</evidence>
<feature type="region of interest" description="Disordered" evidence="9">
    <location>
        <begin position="63"/>
        <end position="98"/>
    </location>
</feature>
<dbReference type="PROSITE" id="PS50076">
    <property type="entry name" value="DNAJ_2"/>
    <property type="match status" value="1"/>
</dbReference>
<dbReference type="CDD" id="cd10719">
    <property type="entry name" value="DnaJ_zf"/>
    <property type="match status" value="1"/>
</dbReference>
<keyword evidence="1" id="KW-0235">DNA replication</keyword>
<dbReference type="Proteomes" id="UP000013232">
    <property type="component" value="Unassembled WGS sequence"/>
</dbReference>
<evidence type="ECO:0000256" key="2">
    <source>
        <dbReference type="ARBA" id="ARBA00022723"/>
    </source>
</evidence>
<dbReference type="PROSITE" id="PS51188">
    <property type="entry name" value="ZF_CR"/>
    <property type="match status" value="1"/>
</dbReference>
<dbReference type="Gene3D" id="2.60.260.20">
    <property type="entry name" value="Urease metallochaperone UreE, N-terminal domain"/>
    <property type="match status" value="2"/>
</dbReference>
<evidence type="ECO:0000256" key="8">
    <source>
        <dbReference type="PROSITE-ProRule" id="PRU00546"/>
    </source>
</evidence>
<evidence type="ECO:0000256" key="1">
    <source>
        <dbReference type="ARBA" id="ARBA00022705"/>
    </source>
</evidence>
<keyword evidence="3" id="KW-0677">Repeat</keyword>
<reference evidence="12 13" key="1">
    <citation type="submission" date="2012-09" db="EMBL/GenBank/DDBJ databases">
        <title>Draft Genome Sequences of 6 Strains from Genus Thauera.</title>
        <authorList>
            <person name="Liu B."/>
            <person name="Shapleigh J.P."/>
            <person name="Frostegard A.H."/>
        </authorList>
    </citation>
    <scope>NUCLEOTIDE SEQUENCE [LARGE SCALE GENOMIC DNA]</scope>
    <source>
        <strain evidence="13">47Lol / DSM 12138</strain>
    </source>
</reference>
<sequence length="351" mass="38255">MRKAYELLGLAPGVTPADIKRAFRRLAMHWHPDRNPAPAAAEHFRALRQAHDRLLTACASPDAGTTAETMQEDGHADGPASAHDGPPPPGDDAGPRGADRFMELDLSFEEAFRGGSKQICLHQPAACTHCTGTGETRLAVTRLCEPCRGSGRIRSNKGLQRCTACEGRGYRNTEPCRACEGSGRQTQERWLAVSLPAGLSNGDSLRLAGEGEPHPEYADRPGDLHLRIRLIPHPLYTRSGRDLLMQRPISALRLLIGGTVRIPHPGGCRDLTLDAGSASSRRVILEGEGFPARPGRAAGKLVIDFVPLMMTQADDGLRVHLEALEAELQRRLSHCLPELDAWEAQWLRDVQ</sequence>
<keyword evidence="7" id="KW-0143">Chaperone</keyword>
<dbReference type="InterPro" id="IPR036410">
    <property type="entry name" value="HSP_DnaJ_Cys-rich_dom_sf"/>
</dbReference>